<dbReference type="NCBIfam" id="TIGR01496">
    <property type="entry name" value="DHPS"/>
    <property type="match status" value="1"/>
</dbReference>
<evidence type="ECO:0000313" key="14">
    <source>
        <dbReference type="EMBL" id="PWK56415.1"/>
    </source>
</evidence>
<dbReference type="KEGG" id="salo:EF888_20720"/>
<dbReference type="SUPFAM" id="SSF51717">
    <property type="entry name" value="Dihydropteroate synthetase-like"/>
    <property type="match status" value="1"/>
</dbReference>
<evidence type="ECO:0000256" key="12">
    <source>
        <dbReference type="RuleBase" id="RU361205"/>
    </source>
</evidence>
<evidence type="ECO:0000256" key="9">
    <source>
        <dbReference type="ARBA" id="ARBA00022842"/>
    </source>
</evidence>
<dbReference type="GO" id="GO:0046872">
    <property type="term" value="F:metal ion binding"/>
    <property type="evidence" value="ECO:0007669"/>
    <property type="project" value="UniProtKB-KW"/>
</dbReference>
<keyword evidence="9 12" id="KW-0460">Magnesium</keyword>
<dbReference type="Gene3D" id="3.20.20.20">
    <property type="entry name" value="Dihydropteroate synthase-like"/>
    <property type="match status" value="1"/>
</dbReference>
<feature type="domain" description="Pterin-binding" evidence="13">
    <location>
        <begin position="19"/>
        <end position="267"/>
    </location>
</feature>
<dbReference type="GO" id="GO:0046656">
    <property type="term" value="P:folic acid biosynthetic process"/>
    <property type="evidence" value="ECO:0007669"/>
    <property type="project" value="UniProtKB-KW"/>
</dbReference>
<keyword evidence="8 12" id="KW-0479">Metal-binding</keyword>
<dbReference type="GO" id="GO:0046654">
    <property type="term" value="P:tetrahydrofolate biosynthetic process"/>
    <property type="evidence" value="ECO:0007669"/>
    <property type="project" value="UniProtKB-UniPathway"/>
</dbReference>
<keyword evidence="7 12" id="KW-0808">Transferase</keyword>
<dbReference type="PROSITE" id="PS50972">
    <property type="entry name" value="PTERIN_BINDING"/>
    <property type="match status" value="1"/>
</dbReference>
<dbReference type="GO" id="GO:0005829">
    <property type="term" value="C:cytosol"/>
    <property type="evidence" value="ECO:0007669"/>
    <property type="project" value="TreeGrafter"/>
</dbReference>
<dbReference type="InterPro" id="IPR000489">
    <property type="entry name" value="Pterin-binding_dom"/>
</dbReference>
<dbReference type="RefSeq" id="WP_109759109.1">
    <property type="nucleotide sequence ID" value="NZ_CP034588.1"/>
</dbReference>
<evidence type="ECO:0000256" key="3">
    <source>
        <dbReference type="ARBA" id="ARBA00004763"/>
    </source>
</evidence>
<dbReference type="AlphaFoldDB" id="A0A316G895"/>
<dbReference type="PROSITE" id="PS00792">
    <property type="entry name" value="DHPS_1"/>
    <property type="match status" value="1"/>
</dbReference>
<evidence type="ECO:0000256" key="4">
    <source>
        <dbReference type="ARBA" id="ARBA00009503"/>
    </source>
</evidence>
<comment type="catalytic activity">
    <reaction evidence="1">
        <text>(7,8-dihydropterin-6-yl)methyl diphosphate + 4-aminobenzoate = 7,8-dihydropteroate + diphosphate</text>
        <dbReference type="Rhea" id="RHEA:19949"/>
        <dbReference type="ChEBI" id="CHEBI:17836"/>
        <dbReference type="ChEBI" id="CHEBI:17839"/>
        <dbReference type="ChEBI" id="CHEBI:33019"/>
        <dbReference type="ChEBI" id="CHEBI:72950"/>
        <dbReference type="EC" id="2.5.1.15"/>
    </reaction>
</comment>
<comment type="caution">
    <text evidence="14">The sequence shown here is derived from an EMBL/GenBank/DDBJ whole genome shotgun (WGS) entry which is preliminary data.</text>
</comment>
<organism evidence="14 15">
    <name type="scientific">Silicimonas algicola</name>
    <dbReference type="NCBI Taxonomy" id="1826607"/>
    <lineage>
        <taxon>Bacteria</taxon>
        <taxon>Pseudomonadati</taxon>
        <taxon>Pseudomonadota</taxon>
        <taxon>Alphaproteobacteria</taxon>
        <taxon>Rhodobacterales</taxon>
        <taxon>Paracoccaceae</taxon>
    </lineage>
</organism>
<dbReference type="EMBL" id="QGGV01000004">
    <property type="protein sequence ID" value="PWK56415.1"/>
    <property type="molecule type" value="Genomic_DNA"/>
</dbReference>
<comment type="cofactor">
    <cofactor evidence="2 12">
        <name>Mg(2+)</name>
        <dbReference type="ChEBI" id="CHEBI:18420"/>
    </cofactor>
</comment>
<proteinExistence type="inferred from homology"/>
<keyword evidence="10 12" id="KW-0289">Folate biosynthesis</keyword>
<dbReference type="FunFam" id="3.20.20.20:FF:000006">
    <property type="entry name" value="Dihydropteroate synthase"/>
    <property type="match status" value="1"/>
</dbReference>
<dbReference type="InterPro" id="IPR011005">
    <property type="entry name" value="Dihydropteroate_synth-like_sf"/>
</dbReference>
<evidence type="ECO:0000256" key="7">
    <source>
        <dbReference type="ARBA" id="ARBA00022679"/>
    </source>
</evidence>
<comment type="similarity">
    <text evidence="4 12">Belongs to the DHPS family.</text>
</comment>
<evidence type="ECO:0000256" key="6">
    <source>
        <dbReference type="ARBA" id="ARBA00016919"/>
    </source>
</evidence>
<accession>A0A316G895</accession>
<protein>
    <recommendedName>
        <fullName evidence="6 12">Dihydropteroate synthase</fullName>
        <shortName evidence="12">DHPS</shortName>
        <ecNumber evidence="5 12">2.5.1.15</ecNumber>
    </recommendedName>
    <alternativeName>
        <fullName evidence="11 12">Dihydropteroate pyrophosphorylase</fullName>
    </alternativeName>
</protein>
<sequence length="278" mass="29507">MTPFPQRRDAVLAAMAGRPLVMGILNVTPDSFSDGGRFEGFDEALAQAARMEAEGADILDIGGESTRPGSDAVSADEEMARVMPVVEAVAARSNVAVSIDTYKASVARAAVAAGAVIVNDVWGCQRDAGMADAMAETGAIVVLMYNRLDVDPDRDVMADMRMFLDRSMDLATRAGVLPERILVDPGIGFGKTPAQSLTCLNRLDELGAWYGRPVLLGLSRKKFIGHVLAAEVDARLTGTLVANTLGLAKGARVIRVHDVAPHVEAVRMVQATFQEGRA</sequence>
<evidence type="ECO:0000259" key="13">
    <source>
        <dbReference type="PROSITE" id="PS50972"/>
    </source>
</evidence>
<dbReference type="InterPro" id="IPR006390">
    <property type="entry name" value="DHP_synth_dom"/>
</dbReference>
<comment type="pathway">
    <text evidence="3 12">Cofactor biosynthesis; tetrahydrofolate biosynthesis; 7,8-dihydrofolate from 2-amino-4-hydroxy-6-hydroxymethyl-7,8-dihydropteridine diphosphate and 4-aminobenzoate: step 1/2.</text>
</comment>
<dbReference type="OrthoDB" id="9811744at2"/>
<gene>
    <name evidence="14" type="ORF">C8D95_10486</name>
</gene>
<evidence type="ECO:0000256" key="11">
    <source>
        <dbReference type="ARBA" id="ARBA00030193"/>
    </source>
</evidence>
<dbReference type="InterPro" id="IPR045031">
    <property type="entry name" value="DHP_synth-like"/>
</dbReference>
<keyword evidence="15" id="KW-1185">Reference proteome</keyword>
<evidence type="ECO:0000256" key="2">
    <source>
        <dbReference type="ARBA" id="ARBA00001946"/>
    </source>
</evidence>
<dbReference type="PROSITE" id="PS00793">
    <property type="entry name" value="DHPS_2"/>
    <property type="match status" value="1"/>
</dbReference>
<evidence type="ECO:0000256" key="1">
    <source>
        <dbReference type="ARBA" id="ARBA00000012"/>
    </source>
</evidence>
<dbReference type="EC" id="2.5.1.15" evidence="5 12"/>
<dbReference type="UniPathway" id="UPA00077">
    <property type="reaction ID" value="UER00156"/>
</dbReference>
<evidence type="ECO:0000256" key="8">
    <source>
        <dbReference type="ARBA" id="ARBA00022723"/>
    </source>
</evidence>
<evidence type="ECO:0000256" key="10">
    <source>
        <dbReference type="ARBA" id="ARBA00022909"/>
    </source>
</evidence>
<dbReference type="PANTHER" id="PTHR20941:SF1">
    <property type="entry name" value="FOLIC ACID SYNTHESIS PROTEIN FOL1"/>
    <property type="match status" value="1"/>
</dbReference>
<dbReference type="GO" id="GO:0004156">
    <property type="term" value="F:dihydropteroate synthase activity"/>
    <property type="evidence" value="ECO:0007669"/>
    <property type="project" value="UniProtKB-EC"/>
</dbReference>
<evidence type="ECO:0000313" key="15">
    <source>
        <dbReference type="Proteomes" id="UP000245390"/>
    </source>
</evidence>
<dbReference type="PANTHER" id="PTHR20941">
    <property type="entry name" value="FOLATE SYNTHESIS PROTEINS"/>
    <property type="match status" value="1"/>
</dbReference>
<reference evidence="14 15" key="1">
    <citation type="submission" date="2018-05" db="EMBL/GenBank/DDBJ databases">
        <title>Genomic Encyclopedia of Type Strains, Phase IV (KMG-IV): sequencing the most valuable type-strain genomes for metagenomic binning, comparative biology and taxonomic classification.</title>
        <authorList>
            <person name="Goeker M."/>
        </authorList>
    </citation>
    <scope>NUCLEOTIDE SEQUENCE [LARGE SCALE GENOMIC DNA]</scope>
    <source>
        <strain evidence="14 15">DSM 103371</strain>
    </source>
</reference>
<dbReference type="Proteomes" id="UP000245390">
    <property type="component" value="Unassembled WGS sequence"/>
</dbReference>
<dbReference type="CDD" id="cd00739">
    <property type="entry name" value="DHPS"/>
    <property type="match status" value="1"/>
</dbReference>
<dbReference type="Pfam" id="PF00809">
    <property type="entry name" value="Pterin_bind"/>
    <property type="match status" value="1"/>
</dbReference>
<evidence type="ECO:0000256" key="5">
    <source>
        <dbReference type="ARBA" id="ARBA00012458"/>
    </source>
</evidence>
<comment type="function">
    <text evidence="12">Catalyzes the condensation of para-aminobenzoate (pABA) with 6-hydroxymethyl-7,8-dihydropterin diphosphate (DHPt-PP) to form 7,8-dihydropteroate (H2Pte), the immediate precursor of folate derivatives.</text>
</comment>
<name>A0A316G895_9RHOB</name>